<dbReference type="PANTHER" id="PTHR37422:SF13">
    <property type="entry name" value="LIPOPOLYSACCHARIDE BIOSYNTHESIS PROTEIN PA4999-RELATED"/>
    <property type="match status" value="1"/>
</dbReference>
<dbReference type="EMBL" id="CP036279">
    <property type="protein sequence ID" value="QDU62528.1"/>
    <property type="molecule type" value="Genomic_DNA"/>
</dbReference>
<evidence type="ECO:0000256" key="1">
    <source>
        <dbReference type="ARBA" id="ARBA00004141"/>
    </source>
</evidence>
<dbReference type="SUPFAM" id="SSF48452">
    <property type="entry name" value="TPR-like"/>
    <property type="match status" value="1"/>
</dbReference>
<feature type="transmembrane region" description="Helical" evidence="5">
    <location>
        <begin position="449"/>
        <end position="472"/>
    </location>
</feature>
<feature type="transmembrane region" description="Helical" evidence="5">
    <location>
        <begin position="297"/>
        <end position="317"/>
    </location>
</feature>
<accession>A0A518B6C2</accession>
<keyword evidence="3 5" id="KW-1133">Transmembrane helix</keyword>
<dbReference type="Pfam" id="PF04932">
    <property type="entry name" value="Wzy_C"/>
    <property type="match status" value="1"/>
</dbReference>
<keyword evidence="7" id="KW-0436">Ligase</keyword>
<keyword evidence="4 5" id="KW-0472">Membrane</keyword>
<dbReference type="PANTHER" id="PTHR37422">
    <property type="entry name" value="TEICHURONIC ACID BIOSYNTHESIS PROTEIN TUAE"/>
    <property type="match status" value="1"/>
</dbReference>
<dbReference type="AlphaFoldDB" id="A0A518B6C2"/>
<feature type="transmembrane region" description="Helical" evidence="5">
    <location>
        <begin position="121"/>
        <end position="138"/>
    </location>
</feature>
<dbReference type="KEGG" id="knv:Pan216_33950"/>
<feature type="transmembrane region" description="Helical" evidence="5">
    <location>
        <begin position="241"/>
        <end position="267"/>
    </location>
</feature>
<feature type="transmembrane region" description="Helical" evidence="5">
    <location>
        <begin position="18"/>
        <end position="36"/>
    </location>
</feature>
<feature type="transmembrane region" description="Helical" evidence="5">
    <location>
        <begin position="147"/>
        <end position="167"/>
    </location>
</feature>
<name>A0A518B6C2_9BACT</name>
<dbReference type="GO" id="GO:0016874">
    <property type="term" value="F:ligase activity"/>
    <property type="evidence" value="ECO:0007669"/>
    <property type="project" value="UniProtKB-KW"/>
</dbReference>
<dbReference type="InterPro" id="IPR051533">
    <property type="entry name" value="WaaL-like"/>
</dbReference>
<dbReference type="InterPro" id="IPR007016">
    <property type="entry name" value="O-antigen_ligase-rel_domated"/>
</dbReference>
<evidence type="ECO:0000313" key="8">
    <source>
        <dbReference type="Proteomes" id="UP000317093"/>
    </source>
</evidence>
<sequence length="822" mass="92401">MVFLSPWPLGAIFPRDMFLIYVGVSLLLLSWAVRIVAEGELRLARCPVVPCLLLLALLAWFQTISFSPETLGLLSGNTARVYDEFLPSRPEVLPFDVERMPPAYPAGSTISFYPGATQREAVGWLAVFLLFLGVRHVLNSPDHLRRLSLAATINASLLAFFGLVHYFSAETSYAYWSIETDSNIVFGPFVNRSHYAFYQNLCTGLALGWTLQRLARGEAKEGGEGSPRRESGRRHRRKSSFFSLVLQDPAFVWMGLALVLIFAATIFCQSRGGTIAFLSGFGMVVLLSRTGSFDWKALALFAGIVVASTLMLLWFGFEPVLNRLNTLWEGDALNPRTEIWGVSLPAFWSHPVWGTGYGTFYFIERMNRVLGTYRGRVAEHAHNEYIEAMVEGGLIRLVLTLLLIGFLFWLGVKALRRQRGSVHQGLVLGAIFAVTTAAVHSIGEFGIHMPSIAVLLTVIGAMLAGTVGWPMVAKTKRQEIVTPRNDFTLRWGGIAPTLAAVVLVALGLFLSYEGWRLARYDALRRRAEVLEGGEHLRERLDLMTEAARLVPESSKIHLQLGRELIGAGAALARQKDVDQQLYINLSLEGLRRILLARDLCPLLVDSQVSIAEYRGLLQEGDPASDYVERAKRLLPADSRTWFTFGFQALQAGDEEETWRCFRRSLEISGDSQKRILELSKGRLSSEAILEKVLPENPQLIFSAGRSIHPGPKGRDARGPYVERALELLEERDGELTEAELFLKGNLLEERERYEEARVVYQRAVIKRPTKHDWRYRYAEVLFELGDYRKAVREAEIILVARPRDKRVKSFLEKASRRLAETK</sequence>
<feature type="transmembrane region" description="Helical" evidence="5">
    <location>
        <begin position="48"/>
        <end position="67"/>
    </location>
</feature>
<comment type="subcellular location">
    <subcellularLocation>
        <location evidence="1">Membrane</location>
        <topology evidence="1">Multi-pass membrane protein</topology>
    </subcellularLocation>
</comment>
<feature type="transmembrane region" description="Helical" evidence="5">
    <location>
        <begin position="273"/>
        <end position="290"/>
    </location>
</feature>
<evidence type="ECO:0000256" key="4">
    <source>
        <dbReference type="ARBA" id="ARBA00023136"/>
    </source>
</evidence>
<feature type="domain" description="O-antigen ligase-related" evidence="6">
    <location>
        <begin position="256"/>
        <end position="399"/>
    </location>
</feature>
<evidence type="ECO:0000259" key="6">
    <source>
        <dbReference type="Pfam" id="PF04932"/>
    </source>
</evidence>
<feature type="transmembrane region" description="Helical" evidence="5">
    <location>
        <begin position="424"/>
        <end position="443"/>
    </location>
</feature>
<dbReference type="InterPro" id="IPR011990">
    <property type="entry name" value="TPR-like_helical_dom_sf"/>
</dbReference>
<dbReference type="Gene3D" id="1.25.40.10">
    <property type="entry name" value="Tetratricopeptide repeat domain"/>
    <property type="match status" value="2"/>
</dbReference>
<dbReference type="Pfam" id="PF14559">
    <property type="entry name" value="TPR_19"/>
    <property type="match status" value="1"/>
</dbReference>
<feature type="transmembrane region" description="Helical" evidence="5">
    <location>
        <begin position="393"/>
        <end position="412"/>
    </location>
</feature>
<evidence type="ECO:0000256" key="2">
    <source>
        <dbReference type="ARBA" id="ARBA00022692"/>
    </source>
</evidence>
<keyword evidence="8" id="KW-1185">Reference proteome</keyword>
<dbReference type="Proteomes" id="UP000317093">
    <property type="component" value="Chromosome"/>
</dbReference>
<evidence type="ECO:0000313" key="7">
    <source>
        <dbReference type="EMBL" id="QDU62528.1"/>
    </source>
</evidence>
<reference evidence="7 8" key="1">
    <citation type="submission" date="2019-02" db="EMBL/GenBank/DDBJ databases">
        <title>Deep-cultivation of Planctomycetes and their phenomic and genomic characterization uncovers novel biology.</title>
        <authorList>
            <person name="Wiegand S."/>
            <person name="Jogler M."/>
            <person name="Boedeker C."/>
            <person name="Pinto D."/>
            <person name="Vollmers J."/>
            <person name="Rivas-Marin E."/>
            <person name="Kohn T."/>
            <person name="Peeters S.H."/>
            <person name="Heuer A."/>
            <person name="Rast P."/>
            <person name="Oberbeckmann S."/>
            <person name="Bunk B."/>
            <person name="Jeske O."/>
            <person name="Meyerdierks A."/>
            <person name="Storesund J.E."/>
            <person name="Kallscheuer N."/>
            <person name="Luecker S."/>
            <person name="Lage O.M."/>
            <person name="Pohl T."/>
            <person name="Merkel B.J."/>
            <person name="Hornburger P."/>
            <person name="Mueller R.-W."/>
            <person name="Bruemmer F."/>
            <person name="Labrenz M."/>
            <person name="Spormann A.M."/>
            <person name="Op den Camp H."/>
            <person name="Overmann J."/>
            <person name="Amann R."/>
            <person name="Jetten M.S.M."/>
            <person name="Mascher T."/>
            <person name="Medema M.H."/>
            <person name="Devos D.P."/>
            <person name="Kaster A.-K."/>
            <person name="Ovreas L."/>
            <person name="Rohde M."/>
            <person name="Galperin M.Y."/>
            <person name="Jogler C."/>
        </authorList>
    </citation>
    <scope>NUCLEOTIDE SEQUENCE [LARGE SCALE GENOMIC DNA]</scope>
    <source>
        <strain evidence="7 8">Pan216</strain>
    </source>
</reference>
<protein>
    <submittedName>
        <fullName evidence="7">O-Antigen ligase</fullName>
    </submittedName>
</protein>
<dbReference type="GO" id="GO:0016020">
    <property type="term" value="C:membrane"/>
    <property type="evidence" value="ECO:0007669"/>
    <property type="project" value="UniProtKB-SubCell"/>
</dbReference>
<keyword evidence="2 5" id="KW-0812">Transmembrane</keyword>
<evidence type="ECO:0000256" key="3">
    <source>
        <dbReference type="ARBA" id="ARBA00022989"/>
    </source>
</evidence>
<feature type="transmembrane region" description="Helical" evidence="5">
    <location>
        <begin position="493"/>
        <end position="512"/>
    </location>
</feature>
<gene>
    <name evidence="7" type="ORF">Pan216_33950</name>
</gene>
<proteinExistence type="predicted"/>
<organism evidence="7 8">
    <name type="scientific">Kolteria novifilia</name>
    <dbReference type="NCBI Taxonomy" id="2527975"/>
    <lineage>
        <taxon>Bacteria</taxon>
        <taxon>Pseudomonadati</taxon>
        <taxon>Planctomycetota</taxon>
        <taxon>Planctomycetia</taxon>
        <taxon>Kolteriales</taxon>
        <taxon>Kolteriaceae</taxon>
        <taxon>Kolteria</taxon>
    </lineage>
</organism>
<evidence type="ECO:0000256" key="5">
    <source>
        <dbReference type="SAM" id="Phobius"/>
    </source>
</evidence>